<sequence>MEFSSSKRPATESVQFRLLCPASRTGAIIGKGGSVIRHLQSVTGSKIRVIDDIPVHSEERVVLIIAPNGRKDHSKKDDSNVCYSENLSSEETKQEKGSEFAGTSGGDDEEAPSSGQMALVRVLERIVFGDDAASGDGDELSKAESEGLCRMIVRGNQVDFLMSQGGKMMQKIREDSGATVRIASTDQIPPCAFPGDVVIQITGKFLTVKKALLLITNCLQESDAPPTWDECPFPQPGYPPEYHSMDYHQWDHPPPNPMPEDVGPFNRPVVEEEVVFRLLCPADKVGSLIGKGGAVVRALQNETGASIKVSDPTHDIDERIVVISARENLERRHSLAQDAVMRVHNRIVEIGFEHSAAVVARLLVRSPYIGRLLGKGGHVISEMRRATGASISLILCKDQAPKYESQHDEIVQVIGNLKTVQDALFQITSRLREAMFPGRLPFQGMGGPPPPFMGPYPEPPPPFGPRQYPASPDRYHSPVGSFHERHCHGPGFDRPPSPMSWTPQPVIDGHPGGMVPPDVNHGFALRNEPIGSENPVMTSANMEIVVPQAYLGHVYGENCSNLNYIKQVSGANVVVHDPKAGTTEGLVVVSGTSEQAHFAQSLLHAFILCGQS</sequence>
<dbReference type="CDD" id="cd22460">
    <property type="entry name" value="KH-I_PEPPER_rpt2_like"/>
    <property type="match status" value="1"/>
</dbReference>
<feature type="compositionally biased region" description="Basic and acidic residues" evidence="3">
    <location>
        <begin position="70"/>
        <end position="79"/>
    </location>
</feature>
<evidence type="ECO:0000313" key="6">
    <source>
        <dbReference type="Proteomes" id="UP001558713"/>
    </source>
</evidence>
<dbReference type="SUPFAM" id="SSF54791">
    <property type="entry name" value="Eukaryotic type KH-domain (KH-domain type I)"/>
    <property type="match status" value="5"/>
</dbReference>
<dbReference type="CDD" id="cd22459">
    <property type="entry name" value="KH-I_PEPPER_rpt1_like"/>
    <property type="match status" value="1"/>
</dbReference>
<accession>A0ABD1BUN3</accession>
<name>A0ABD1BUN3_CARAN</name>
<dbReference type="Gene3D" id="3.30.310.210">
    <property type="match status" value="1"/>
</dbReference>
<protein>
    <submittedName>
        <fullName evidence="5">RNA-binding KH domain-containing protein RCF3</fullName>
    </submittedName>
</protein>
<dbReference type="PROSITE" id="PS50084">
    <property type="entry name" value="KH_TYPE_1"/>
    <property type="match status" value="5"/>
</dbReference>
<evidence type="ECO:0000256" key="3">
    <source>
        <dbReference type="SAM" id="MobiDB-lite"/>
    </source>
</evidence>
<keyword evidence="6" id="KW-1185">Reference proteome</keyword>
<feature type="domain" description="K Homology" evidence="4">
    <location>
        <begin position="538"/>
        <end position="608"/>
    </location>
</feature>
<evidence type="ECO:0000313" key="5">
    <source>
        <dbReference type="EMBL" id="KAL1220913.1"/>
    </source>
</evidence>
<dbReference type="Proteomes" id="UP001558713">
    <property type="component" value="Unassembled WGS sequence"/>
</dbReference>
<keyword evidence="1" id="KW-0677">Repeat</keyword>
<dbReference type="GO" id="GO:0003723">
    <property type="term" value="F:RNA binding"/>
    <property type="evidence" value="ECO:0007669"/>
    <property type="project" value="UniProtKB-UniRule"/>
</dbReference>
<organism evidence="5 6">
    <name type="scientific">Cardamine amara subsp. amara</name>
    <dbReference type="NCBI Taxonomy" id="228776"/>
    <lineage>
        <taxon>Eukaryota</taxon>
        <taxon>Viridiplantae</taxon>
        <taxon>Streptophyta</taxon>
        <taxon>Embryophyta</taxon>
        <taxon>Tracheophyta</taxon>
        <taxon>Spermatophyta</taxon>
        <taxon>Magnoliopsida</taxon>
        <taxon>eudicotyledons</taxon>
        <taxon>Gunneridae</taxon>
        <taxon>Pentapetalae</taxon>
        <taxon>rosids</taxon>
        <taxon>malvids</taxon>
        <taxon>Brassicales</taxon>
        <taxon>Brassicaceae</taxon>
        <taxon>Cardamineae</taxon>
        <taxon>Cardamine</taxon>
    </lineage>
</organism>
<dbReference type="InterPro" id="IPR004087">
    <property type="entry name" value="KH_dom"/>
</dbReference>
<dbReference type="PANTHER" id="PTHR10288">
    <property type="entry name" value="KH DOMAIN CONTAINING RNA BINDING PROTEIN"/>
    <property type="match status" value="1"/>
</dbReference>
<reference evidence="5 6" key="1">
    <citation type="submission" date="2024-04" db="EMBL/GenBank/DDBJ databases">
        <title>Genome assembly C_amara_ONT_v2.</title>
        <authorList>
            <person name="Yant L."/>
            <person name="Moore C."/>
            <person name="Slenker M."/>
        </authorList>
    </citation>
    <scope>NUCLEOTIDE SEQUENCE [LARGE SCALE GENOMIC DNA]</scope>
    <source>
        <tissue evidence="5">Leaf</tissue>
    </source>
</reference>
<evidence type="ECO:0000256" key="2">
    <source>
        <dbReference type="PROSITE-ProRule" id="PRU00117"/>
    </source>
</evidence>
<dbReference type="InterPro" id="IPR004088">
    <property type="entry name" value="KH_dom_type_1"/>
</dbReference>
<dbReference type="Pfam" id="PF00013">
    <property type="entry name" value="KH_1"/>
    <property type="match status" value="5"/>
</dbReference>
<feature type="region of interest" description="Disordered" evidence="3">
    <location>
        <begin position="70"/>
        <end position="114"/>
    </location>
</feature>
<keyword evidence="2" id="KW-0694">RNA-binding</keyword>
<dbReference type="EMBL" id="JBANAX010000141">
    <property type="protein sequence ID" value="KAL1220913.1"/>
    <property type="molecule type" value="Genomic_DNA"/>
</dbReference>
<dbReference type="InterPro" id="IPR036612">
    <property type="entry name" value="KH_dom_type_1_sf"/>
</dbReference>
<feature type="domain" description="K Homology" evidence="4">
    <location>
        <begin position="145"/>
        <end position="220"/>
    </location>
</feature>
<proteinExistence type="predicted"/>
<dbReference type="AlphaFoldDB" id="A0ABD1BUN3"/>
<gene>
    <name evidence="5" type="ORF">V5N11_016256</name>
</gene>
<dbReference type="SMART" id="SM00322">
    <property type="entry name" value="KH"/>
    <property type="match status" value="5"/>
</dbReference>
<evidence type="ECO:0000259" key="4">
    <source>
        <dbReference type="SMART" id="SM00322"/>
    </source>
</evidence>
<comment type="caution">
    <text evidence="5">The sequence shown here is derived from an EMBL/GenBank/DDBJ whole genome shotgun (WGS) entry which is preliminary data.</text>
</comment>
<feature type="domain" description="K Homology" evidence="4">
    <location>
        <begin position="356"/>
        <end position="432"/>
    </location>
</feature>
<evidence type="ECO:0000256" key="1">
    <source>
        <dbReference type="ARBA" id="ARBA00022737"/>
    </source>
</evidence>
<feature type="domain" description="K Homology" evidence="4">
    <location>
        <begin position="12"/>
        <end position="91"/>
    </location>
</feature>
<feature type="domain" description="K Homology" evidence="4">
    <location>
        <begin position="272"/>
        <end position="345"/>
    </location>
</feature>
<dbReference type="Gene3D" id="3.30.1370.10">
    <property type="entry name" value="K Homology domain, type 1"/>
    <property type="match status" value="3"/>
</dbReference>